<reference evidence="3" key="1">
    <citation type="submission" date="2021-02" db="EMBL/GenBank/DDBJ databases">
        <title>The CRISPR/cas machinery reduction and long-range gene transfer in the hot spring cyanobacterium Synechococcus.</title>
        <authorList>
            <person name="Dvorak P."/>
            <person name="Jahodarova E."/>
            <person name="Hasler P."/>
            <person name="Poulickova A."/>
        </authorList>
    </citation>
    <scope>NUCLEOTIDE SEQUENCE</scope>
    <source>
        <strain evidence="3">Rupite</strain>
    </source>
</reference>
<dbReference type="RefSeq" id="WP_244352631.1">
    <property type="nucleotide sequence ID" value="NZ_JAFIRA010000053.1"/>
</dbReference>
<evidence type="ECO:0000256" key="1">
    <source>
        <dbReference type="ARBA" id="ARBA00023002"/>
    </source>
</evidence>
<evidence type="ECO:0000259" key="2">
    <source>
        <dbReference type="Pfam" id="PF19112"/>
    </source>
</evidence>
<sequence>MEGFRCQERYGYVWVALADPLTDIPEIPEVADPQFRQIHQFYEVWKCAGLRLMENSFDNAHPHFVHQKSFGLVSEPVPPDLDSFEELEYGLQATSVLPVFNSDIQKQNLQMTEDRTVRILESTWFMPFSRKLKISYPNGLVHIIFTGATPIDDQTSQVVQFCVRNDSEAEVSAESIIAFDRQVTLEDQLILEGTDYDVPLDLKEEQHMFTDKPGIVMRHKLAALLKAHGEVEVRRGEVVG</sequence>
<accession>A0ABT0CEQ3</accession>
<dbReference type="SUPFAM" id="SSF55961">
    <property type="entry name" value="Bet v1-like"/>
    <property type="match status" value="1"/>
</dbReference>
<dbReference type="Proteomes" id="UP000830835">
    <property type="component" value="Unassembled WGS sequence"/>
</dbReference>
<name>A0ABT0CEQ3_THEVL</name>
<proteinExistence type="predicted"/>
<keyword evidence="1" id="KW-0560">Oxidoreductase</keyword>
<keyword evidence="4" id="KW-1185">Reference proteome</keyword>
<comment type="caution">
    <text evidence="3">The sequence shown here is derived from an EMBL/GenBank/DDBJ whole genome shotgun (WGS) entry which is preliminary data.</text>
</comment>
<evidence type="ECO:0000313" key="3">
    <source>
        <dbReference type="EMBL" id="MCJ2544264.1"/>
    </source>
</evidence>
<evidence type="ECO:0000313" key="4">
    <source>
        <dbReference type="Proteomes" id="UP000830835"/>
    </source>
</evidence>
<dbReference type="Pfam" id="PF19112">
    <property type="entry name" value="VanA_C"/>
    <property type="match status" value="1"/>
</dbReference>
<dbReference type="EMBL" id="JAFIRA010000053">
    <property type="protein sequence ID" value="MCJ2544264.1"/>
    <property type="molecule type" value="Genomic_DNA"/>
</dbReference>
<protein>
    <recommendedName>
        <fullName evidence="2">Vanillate O-demethylase oxygenase-like C-terminal catalytic domain-containing protein</fullName>
    </recommendedName>
</protein>
<dbReference type="Gene3D" id="3.90.380.10">
    <property type="entry name" value="Naphthalene 1,2-dioxygenase Alpha Subunit, Chain A, domain 1"/>
    <property type="match status" value="1"/>
</dbReference>
<gene>
    <name evidence="3" type="ORF">JX360_15350</name>
</gene>
<organism evidence="3 4">
    <name type="scientific">Thermostichus vulcanus str. 'Rupite'</name>
    <dbReference type="NCBI Taxonomy" id="2813851"/>
    <lineage>
        <taxon>Bacteria</taxon>
        <taxon>Bacillati</taxon>
        <taxon>Cyanobacteriota</taxon>
        <taxon>Cyanophyceae</taxon>
        <taxon>Thermostichales</taxon>
        <taxon>Thermostichaceae</taxon>
        <taxon>Thermostichus</taxon>
    </lineage>
</organism>
<feature type="domain" description="Vanillate O-demethylase oxygenase-like C-terminal catalytic" evidence="2">
    <location>
        <begin position="45"/>
        <end position="227"/>
    </location>
</feature>
<dbReference type="InterPro" id="IPR044043">
    <property type="entry name" value="VanA_C_cat"/>
</dbReference>